<sequence length="205" mass="22003">MYAVPDLKVDPALGVLVEASQSALKPYPVLPLPNEMLHVTLEMVSGVPSDQITLAERAELVTSLETHLAEVPAFQFLAGSPVANRAGVYLDCWPDIELNALHQKARSAIQAVRGPDAVRYRGGRPHCSLGYSYANGDSDQLQSALRAISPSHAHFTVNSVALVDVTFTLIKTPSPTESEESAWDFTFTPLHTIALAAPGNYAPVS</sequence>
<dbReference type="GO" id="GO:0016874">
    <property type="term" value="F:ligase activity"/>
    <property type="evidence" value="ECO:0007669"/>
    <property type="project" value="UniProtKB-KW"/>
</dbReference>
<dbReference type="Pfam" id="PF13563">
    <property type="entry name" value="2_5_RNA_ligase2"/>
    <property type="match status" value="1"/>
</dbReference>
<gene>
    <name evidence="1" type="ORF">OG549_22455</name>
</gene>
<dbReference type="EMBL" id="CP108318">
    <property type="protein sequence ID" value="WTW63189.1"/>
    <property type="molecule type" value="Genomic_DNA"/>
</dbReference>
<dbReference type="SUPFAM" id="SSF55144">
    <property type="entry name" value="LigT-like"/>
    <property type="match status" value="1"/>
</dbReference>
<protein>
    <submittedName>
        <fullName evidence="1">2'-5' RNA ligase family protein</fullName>
    </submittedName>
</protein>
<accession>A0AAU2V7R3</accession>
<proteinExistence type="predicted"/>
<dbReference type="AlphaFoldDB" id="A0AAU2V7R3"/>
<dbReference type="Gene3D" id="3.90.1140.10">
    <property type="entry name" value="Cyclic phosphodiesterase"/>
    <property type="match status" value="1"/>
</dbReference>
<reference evidence="1" key="1">
    <citation type="submission" date="2022-10" db="EMBL/GenBank/DDBJ databases">
        <title>The complete genomes of actinobacterial strains from the NBC collection.</title>
        <authorList>
            <person name="Joergensen T.S."/>
            <person name="Alvarez Arevalo M."/>
            <person name="Sterndorff E.B."/>
            <person name="Faurdal D."/>
            <person name="Vuksanovic O."/>
            <person name="Mourched A.-S."/>
            <person name="Charusanti P."/>
            <person name="Shaw S."/>
            <person name="Blin K."/>
            <person name="Weber T."/>
        </authorList>
    </citation>
    <scope>NUCLEOTIDE SEQUENCE</scope>
    <source>
        <strain evidence="1">NBC_00003</strain>
    </source>
</reference>
<evidence type="ECO:0000313" key="1">
    <source>
        <dbReference type="EMBL" id="WTW63189.1"/>
    </source>
</evidence>
<name>A0AAU2V7R3_9ACTN</name>
<dbReference type="InterPro" id="IPR009097">
    <property type="entry name" value="Cyclic_Pdiesterase"/>
</dbReference>
<organism evidence="1">
    <name type="scientific">Streptomyces sp. NBC_00003</name>
    <dbReference type="NCBI Taxonomy" id="2903608"/>
    <lineage>
        <taxon>Bacteria</taxon>
        <taxon>Bacillati</taxon>
        <taxon>Actinomycetota</taxon>
        <taxon>Actinomycetes</taxon>
        <taxon>Kitasatosporales</taxon>
        <taxon>Streptomycetaceae</taxon>
        <taxon>Streptomyces</taxon>
    </lineage>
</organism>
<keyword evidence="1" id="KW-0436">Ligase</keyword>